<feature type="domain" description="GAG-pre-integrase" evidence="1">
    <location>
        <begin position="169"/>
        <end position="210"/>
    </location>
</feature>
<dbReference type="AlphaFoldDB" id="A0A2N9G2S4"/>
<sequence length="210" mass="23439">MRQDSGQWEQLAAANPPLKYAEDIELFAKYKNRRRFTQFMMGLRENFEPIRATLLSCSPLPSLDATVKELISEKNRRPHHHLPSSDIILATPRPSVSTSAAVSSSDLSAPVHDPPVTVFQLETLFHWYMSQPSTAISVAPSNKSWLLDSHPLTGKLLGTSHKIGHLFELYNLQIPSHLVSSSVATTTFSPNLWHPRLGHASLSRLQLLVS</sequence>
<gene>
    <name evidence="2" type="ORF">FSB_LOCUS21353</name>
</gene>
<dbReference type="EMBL" id="OIVN01001394">
    <property type="protein sequence ID" value="SPC93471.1"/>
    <property type="molecule type" value="Genomic_DNA"/>
</dbReference>
<dbReference type="PANTHER" id="PTHR34222:SF100">
    <property type="entry name" value="CCHC-TYPE DOMAIN-CONTAINING PROTEIN"/>
    <property type="match status" value="1"/>
</dbReference>
<evidence type="ECO:0000313" key="2">
    <source>
        <dbReference type="EMBL" id="SPC93471.1"/>
    </source>
</evidence>
<dbReference type="PANTHER" id="PTHR34222">
    <property type="entry name" value="GAG_PRE-INTEGRS DOMAIN-CONTAINING PROTEIN"/>
    <property type="match status" value="1"/>
</dbReference>
<name>A0A2N9G2S4_FAGSY</name>
<dbReference type="Pfam" id="PF13976">
    <property type="entry name" value="gag_pre-integrs"/>
    <property type="match status" value="1"/>
</dbReference>
<organism evidence="2">
    <name type="scientific">Fagus sylvatica</name>
    <name type="common">Beechnut</name>
    <dbReference type="NCBI Taxonomy" id="28930"/>
    <lineage>
        <taxon>Eukaryota</taxon>
        <taxon>Viridiplantae</taxon>
        <taxon>Streptophyta</taxon>
        <taxon>Embryophyta</taxon>
        <taxon>Tracheophyta</taxon>
        <taxon>Spermatophyta</taxon>
        <taxon>Magnoliopsida</taxon>
        <taxon>eudicotyledons</taxon>
        <taxon>Gunneridae</taxon>
        <taxon>Pentapetalae</taxon>
        <taxon>rosids</taxon>
        <taxon>fabids</taxon>
        <taxon>Fagales</taxon>
        <taxon>Fagaceae</taxon>
        <taxon>Fagus</taxon>
    </lineage>
</organism>
<proteinExistence type="predicted"/>
<reference evidence="2" key="1">
    <citation type="submission" date="2018-02" db="EMBL/GenBank/DDBJ databases">
        <authorList>
            <person name="Cohen D.B."/>
            <person name="Kent A.D."/>
        </authorList>
    </citation>
    <scope>NUCLEOTIDE SEQUENCE</scope>
</reference>
<accession>A0A2N9G2S4</accession>
<evidence type="ECO:0000259" key="1">
    <source>
        <dbReference type="Pfam" id="PF13976"/>
    </source>
</evidence>
<dbReference type="InterPro" id="IPR025724">
    <property type="entry name" value="GAG-pre-integrase_dom"/>
</dbReference>
<protein>
    <recommendedName>
        <fullName evidence="1">GAG-pre-integrase domain-containing protein</fullName>
    </recommendedName>
</protein>